<dbReference type="Pfam" id="PF00535">
    <property type="entry name" value="Glycos_transf_2"/>
    <property type="match status" value="1"/>
</dbReference>
<dbReference type="InterPro" id="IPR050834">
    <property type="entry name" value="Glycosyltransf_2"/>
</dbReference>
<dbReference type="PANTHER" id="PTHR43685:SF2">
    <property type="entry name" value="GLYCOSYLTRANSFERASE 2-LIKE DOMAIN-CONTAINING PROTEIN"/>
    <property type="match status" value="1"/>
</dbReference>
<dbReference type="GO" id="GO:0016740">
    <property type="term" value="F:transferase activity"/>
    <property type="evidence" value="ECO:0007669"/>
    <property type="project" value="UniProtKB-KW"/>
</dbReference>
<dbReference type="InterPro" id="IPR029044">
    <property type="entry name" value="Nucleotide-diphossugar_trans"/>
</dbReference>
<dbReference type="EMBL" id="VYSG01000003">
    <property type="protein sequence ID" value="NEG70360.1"/>
    <property type="molecule type" value="Genomic_DNA"/>
</dbReference>
<name>A0A6I5NCU0_9BIFI</name>
<keyword evidence="2" id="KW-0808">Transferase</keyword>
<dbReference type="PANTHER" id="PTHR43685">
    <property type="entry name" value="GLYCOSYLTRANSFERASE"/>
    <property type="match status" value="1"/>
</dbReference>
<dbReference type="InterPro" id="IPR001173">
    <property type="entry name" value="Glyco_trans_2-like"/>
</dbReference>
<comment type="caution">
    <text evidence="2">The sequence shown here is derived from an EMBL/GenBank/DDBJ whole genome shotgun (WGS) entry which is preliminary data.</text>
</comment>
<reference evidence="2 3" key="1">
    <citation type="submission" date="2019-09" db="EMBL/GenBank/DDBJ databases">
        <title>Phylogenetic characterization of a novel taxon of the genus Bifidobacterium: Bifidobacterium choloepi sp. nov.</title>
        <authorList>
            <person name="Modesto M."/>
            <person name="Satti M."/>
        </authorList>
    </citation>
    <scope>NUCLEOTIDE SEQUENCE [LARGE SCALE GENOMIC DNA]</scope>
    <source>
        <strain evidence="2 3">BRDM6</strain>
    </source>
</reference>
<evidence type="ECO:0000313" key="2">
    <source>
        <dbReference type="EMBL" id="NEG70360.1"/>
    </source>
</evidence>
<organism evidence="2 3">
    <name type="scientific">Bifidobacterium choloepi</name>
    <dbReference type="NCBI Taxonomy" id="2614131"/>
    <lineage>
        <taxon>Bacteria</taxon>
        <taxon>Bacillati</taxon>
        <taxon>Actinomycetota</taxon>
        <taxon>Actinomycetes</taxon>
        <taxon>Bifidobacteriales</taxon>
        <taxon>Bifidobacteriaceae</taxon>
        <taxon>Bifidobacterium</taxon>
    </lineage>
</organism>
<dbReference type="AlphaFoldDB" id="A0A6I5NCU0"/>
<dbReference type="RefSeq" id="WP_163227955.1">
    <property type="nucleotide sequence ID" value="NZ_VYSG01000003.1"/>
</dbReference>
<dbReference type="Proteomes" id="UP000469292">
    <property type="component" value="Unassembled WGS sequence"/>
</dbReference>
<feature type="domain" description="Glycosyltransferase 2-like" evidence="1">
    <location>
        <begin position="21"/>
        <end position="192"/>
    </location>
</feature>
<evidence type="ECO:0000259" key="1">
    <source>
        <dbReference type="Pfam" id="PF00535"/>
    </source>
</evidence>
<gene>
    <name evidence="2" type="ORF">F6S87_07095</name>
</gene>
<dbReference type="SUPFAM" id="SSF53448">
    <property type="entry name" value="Nucleotide-diphospho-sugar transferases"/>
    <property type="match status" value="1"/>
</dbReference>
<accession>A0A6I5NCU0</accession>
<evidence type="ECO:0000313" key="3">
    <source>
        <dbReference type="Proteomes" id="UP000469292"/>
    </source>
</evidence>
<keyword evidence="3" id="KW-1185">Reference proteome</keyword>
<sequence length="324" mass="36605">MSDNITVPNAFSTCGSSPSVTIVIPTYRRSLSLLQRAVDSVLMQRYDGPMELIIVDDNHGDEFASSVADFVTSIDIDDRFRVMLLVNDGINGAARARNLALAGKTRGKYIAFLDDDDYWIDEDKLAKQVAALEVDEEAVLTFSHGYYEEDDGDRTPYFTVSFQSSQPTLADMLENDCVGTPSQVLIRKTALDRTGGFNTSLPVQDDYELWVRLRQCGTFIRLPEYTFVRSRHAGEHVTGFAGDRARAYAQILAIHRDVYGMVPMAWGHVALMQRRYARQSHGAVAPVSVKNHWRPIAQYVLKHPRGYLAMRRDEWRANRKSMIT</sequence>
<proteinExistence type="predicted"/>
<protein>
    <submittedName>
        <fullName evidence="2">Glycosyltransferase</fullName>
    </submittedName>
</protein>
<dbReference type="Gene3D" id="3.90.550.10">
    <property type="entry name" value="Spore Coat Polysaccharide Biosynthesis Protein SpsA, Chain A"/>
    <property type="match status" value="1"/>
</dbReference>